<organism evidence="10 11">
    <name type="scientific">Lodderomyces elongisporus (strain ATCC 11503 / CBS 2605 / JCM 1781 / NBRC 1676 / NRRL YB-4239)</name>
    <name type="common">Yeast</name>
    <name type="synonym">Saccharomyces elongisporus</name>
    <dbReference type="NCBI Taxonomy" id="379508"/>
    <lineage>
        <taxon>Eukaryota</taxon>
        <taxon>Fungi</taxon>
        <taxon>Dikarya</taxon>
        <taxon>Ascomycota</taxon>
        <taxon>Saccharomycotina</taxon>
        <taxon>Pichiomycetes</taxon>
        <taxon>Debaryomycetaceae</taxon>
        <taxon>Candida/Lodderomyces clade</taxon>
        <taxon>Lodderomyces</taxon>
    </lineage>
</organism>
<dbReference type="SUPFAM" id="SSF46689">
    <property type="entry name" value="Homeodomain-like"/>
    <property type="match status" value="1"/>
</dbReference>
<feature type="region of interest" description="Disordered" evidence="6">
    <location>
        <begin position="29"/>
        <end position="85"/>
    </location>
</feature>
<dbReference type="eggNOG" id="KOG2133">
    <property type="taxonomic scope" value="Eukaryota"/>
</dbReference>
<dbReference type="InterPro" id="IPR019787">
    <property type="entry name" value="Znf_PHD-finger"/>
</dbReference>
<reference evidence="10 11" key="1">
    <citation type="journal article" date="2009" name="Nature">
        <title>Evolution of pathogenicity and sexual reproduction in eight Candida genomes.</title>
        <authorList>
            <person name="Butler G."/>
            <person name="Rasmussen M.D."/>
            <person name="Lin M.F."/>
            <person name="Santos M.A."/>
            <person name="Sakthikumar S."/>
            <person name="Munro C.A."/>
            <person name="Rheinbay E."/>
            <person name="Grabherr M."/>
            <person name="Forche A."/>
            <person name="Reedy J.L."/>
            <person name="Agrafioti I."/>
            <person name="Arnaud M.B."/>
            <person name="Bates S."/>
            <person name="Brown A.J."/>
            <person name="Brunke S."/>
            <person name="Costanzo M.C."/>
            <person name="Fitzpatrick D.A."/>
            <person name="de Groot P.W."/>
            <person name="Harris D."/>
            <person name="Hoyer L.L."/>
            <person name="Hube B."/>
            <person name="Klis F.M."/>
            <person name="Kodira C."/>
            <person name="Lennard N."/>
            <person name="Logue M.E."/>
            <person name="Martin R."/>
            <person name="Neiman A.M."/>
            <person name="Nikolaou E."/>
            <person name="Quail M.A."/>
            <person name="Quinn J."/>
            <person name="Santos M.C."/>
            <person name="Schmitzberger F.F."/>
            <person name="Sherlock G."/>
            <person name="Shah P."/>
            <person name="Silverstein K.A."/>
            <person name="Skrzypek M.S."/>
            <person name="Soll D."/>
            <person name="Staggs R."/>
            <person name="Stansfield I."/>
            <person name="Stumpf M.P."/>
            <person name="Sudbery P.E."/>
            <person name="Srikantha T."/>
            <person name="Zeng Q."/>
            <person name="Berman J."/>
            <person name="Berriman M."/>
            <person name="Heitman J."/>
            <person name="Gow N.A."/>
            <person name="Lorenz M.C."/>
            <person name="Birren B.W."/>
            <person name="Kellis M."/>
            <person name="Cuomo C.A."/>
        </authorList>
    </citation>
    <scope>NUCLEOTIDE SEQUENCE [LARGE SCALE GENOMIC DNA]</scope>
    <source>
        <strain evidence="11">ATCC 11503 / BCRC 21390 / CBS 2605 / JCM 1781 / NBRC 1676 / NRRL YB-4239</strain>
    </source>
</reference>
<evidence type="ECO:0000259" key="7">
    <source>
        <dbReference type="PROSITE" id="PS50114"/>
    </source>
</evidence>
<feature type="compositionally biased region" description="Basic residues" evidence="6">
    <location>
        <begin position="51"/>
        <end position="63"/>
    </location>
</feature>
<dbReference type="OrthoDB" id="336088at2759"/>
<gene>
    <name evidence="10" type="ORF">LELG_05652</name>
</gene>
<dbReference type="InterPro" id="IPR000679">
    <property type="entry name" value="Znf_GATA"/>
</dbReference>
<dbReference type="Gene3D" id="2.30.30.490">
    <property type="match status" value="1"/>
</dbReference>
<keyword evidence="2 4" id="KW-0863">Zinc-finger</keyword>
<dbReference type="CDD" id="cd15497">
    <property type="entry name" value="PHD1_Snt2p_like"/>
    <property type="match status" value="1"/>
</dbReference>
<dbReference type="Proteomes" id="UP000001996">
    <property type="component" value="Unassembled WGS sequence"/>
</dbReference>
<feature type="coiled-coil region" evidence="5">
    <location>
        <begin position="455"/>
        <end position="487"/>
    </location>
</feature>
<evidence type="ECO:0000256" key="1">
    <source>
        <dbReference type="ARBA" id="ARBA00022723"/>
    </source>
</evidence>
<dbReference type="InterPro" id="IPR001025">
    <property type="entry name" value="BAH_dom"/>
</dbReference>
<sequence>MSSLRPKRKAASNKSYNDSSFNVIEEDYSTYTSSRSNSPNSLSSSGESKPKKQKTVKSNKSKSHATTNTISETPSELQVPANWQPPMRPEDWFSNKLDLTDAYIDLQEQTLHCPNHAEVSQAYPPVALILSATKKASKSNKKNTKKEHFTLSKGQCIYMISEPPGEPYYIGRIRGFINRKSNSVGDKLVSKSTKKQERYLPAKGYEFQIQWFFRPRDISRTSSDSRLVYATMDTDTCPLHSYRGRVSVEHLLDIEDKFIVPLTKKKKEVPRSIKSSLKTESPVLEPVSALDAYTKLPNCFFFNKLYDRYMIRYYDVLLTENLLQYARNEDSTSKYYLQALHKRFKYIFCETQKTKSLINSFKASTCNCSICGLWCELVDSVICAECKTYYHMLCLDPPLLKKPSRGFSWSCAACAKKQEIAYHKNKMTMLLHDGKSSNQSVLDTQLLALHTIPREVGEEEEKEEKEKEKENEIKKEIKKEIELVQNTSSLEPTGNILPHHEIMAKAFLEKDSGTTLHERRLKEEWCMRYLGANAKLEEGVDLEDKSPYARASTRIGTRHQASYIPECNGHPIVYYDVENLKLKLKLKANLKTKLNLDLNLKSGGPIPKLKLKQTLPKKKTLNENENEAKLGIVEDSKLEVPSEYVGMDPRSYPEWLKPRPKGYIERGVDDGMGKTCTLLWSTPEEDINDSFSQLDSYLEKCSSTAEALGLSPNSPNFVDAALRFYLEFGRDTKRALENVRKLTKKKLNEPVFNREEIKRFEQGVKEYGSELYYVQKAVKTQPMSQVVRYYYLWKKTKNGMDIWGNFEGRTRKKAKSAIKAADIDEKVLKTNEKSRDISGDNSVDTSGFRDDSSYEDSTVVTRKAGFICKHCQSSKSQQWFKITGQETKIQTTNEPILALCFRCARLWRRYAVVWDFPSNVLRTASKSSGSRKRTEWELLADANAILERIESQDAYDMEAEEDIDELSTSSLSLHPLTKSRTNPGNQLTSVKAVNILPKKNQNKYSSSTPSPVASKLEDTKKNVFVPTKTCLKVFSDDAYDGVVEKELGEIVKSRLYNSQYELPKWNFESKSMSNSQVDEDTFNTIANAINNIRQYPRYNLNHMKHDFNFENSSTEIEAPFSPQERKCCVCREHDVAKESFLEMLICAACGVNVHASCTGLDVFGKSSKCPKEWLCEPCMNDMKPINSIEYSCYLCYAKESNYELALVGSHHVRPDYLKSTADGRWCHLLCAIFSHYLLHLIPLLQTLTSPFQKSTKLVENKITIATDFAETIAANHNKRCAICKFPNGALVKCNLCPDDNFYHPTCAQDTPNYKLGFTLDETSRGTHNLMVNNKVGKLRPILVCPKHDQSRDTILNFRDLGRRIGSRDHESKPVVSLYLESLARERKSRFNNLLLLASISKEYGKNMLNSNASRHEEVFATAFVCSKCDSKTSPIWWPLNSGAHLCQSCNQSKSKSKSEQKIEHDKNINRLKAMLETPVNGENYGIIDSNDRVSNVYTPNILKRGTTAKAEAPRSKITIGDILI</sequence>
<dbReference type="GO" id="GO:0004842">
    <property type="term" value="F:ubiquitin-protein transferase activity"/>
    <property type="evidence" value="ECO:0007669"/>
    <property type="project" value="TreeGrafter"/>
</dbReference>
<feature type="compositionally biased region" description="Polar residues" evidence="6">
    <location>
        <begin position="64"/>
        <end position="76"/>
    </location>
</feature>
<feature type="region of interest" description="Disordered" evidence="6">
    <location>
        <begin position="834"/>
        <end position="853"/>
    </location>
</feature>
<dbReference type="GO" id="GO:0006355">
    <property type="term" value="P:regulation of DNA-templated transcription"/>
    <property type="evidence" value="ECO:0007669"/>
    <property type="project" value="InterPro"/>
</dbReference>
<dbReference type="InterPro" id="IPR013083">
    <property type="entry name" value="Znf_RING/FYVE/PHD"/>
</dbReference>
<evidence type="ECO:0000256" key="5">
    <source>
        <dbReference type="SAM" id="Coils"/>
    </source>
</evidence>
<feature type="compositionally biased region" description="Low complexity" evidence="6">
    <location>
        <begin position="29"/>
        <end position="47"/>
    </location>
</feature>
<dbReference type="GO" id="GO:0008270">
    <property type="term" value="F:zinc ion binding"/>
    <property type="evidence" value="ECO:0007669"/>
    <property type="project" value="UniProtKB-KW"/>
</dbReference>
<keyword evidence="3" id="KW-0862">Zinc</keyword>
<evidence type="ECO:0000259" key="9">
    <source>
        <dbReference type="PROSITE" id="PS51293"/>
    </source>
</evidence>
<dbReference type="OMA" id="WVMDEPP"/>
<evidence type="ECO:0000256" key="3">
    <source>
        <dbReference type="ARBA" id="ARBA00022833"/>
    </source>
</evidence>
<dbReference type="GO" id="GO:0003682">
    <property type="term" value="F:chromatin binding"/>
    <property type="evidence" value="ECO:0007669"/>
    <property type="project" value="InterPro"/>
</dbReference>
<dbReference type="InterPro" id="IPR043151">
    <property type="entry name" value="BAH_sf"/>
</dbReference>
<dbReference type="Gene3D" id="3.30.40.10">
    <property type="entry name" value="Zinc/RING finger domain, C3HC4 (zinc finger)"/>
    <property type="match status" value="2"/>
</dbReference>
<feature type="domain" description="SANT" evidence="9">
    <location>
        <begin position="747"/>
        <end position="798"/>
    </location>
</feature>
<dbReference type="SMART" id="SM00439">
    <property type="entry name" value="BAH"/>
    <property type="match status" value="1"/>
</dbReference>
<dbReference type="EMBL" id="CH981534">
    <property type="protein sequence ID" value="EDK47471.1"/>
    <property type="molecule type" value="Genomic_DNA"/>
</dbReference>
<dbReference type="eggNOG" id="KOG0955">
    <property type="taxonomic scope" value="Eukaryota"/>
</dbReference>
<dbReference type="GO" id="GO:0048189">
    <property type="term" value="C:Lid2 complex"/>
    <property type="evidence" value="ECO:0007669"/>
    <property type="project" value="TreeGrafter"/>
</dbReference>
<evidence type="ECO:0000256" key="2">
    <source>
        <dbReference type="ARBA" id="ARBA00022771"/>
    </source>
</evidence>
<dbReference type="PANTHER" id="PTHR47672:SF1">
    <property type="entry name" value="E3 UBIQUITIN-PROTEIN LIGASE SNT2"/>
    <property type="match status" value="1"/>
</dbReference>
<keyword evidence="11" id="KW-1185">Reference proteome</keyword>
<accession>A5E7R3</accession>
<dbReference type="Pfam" id="PF01426">
    <property type="entry name" value="BAH"/>
    <property type="match status" value="1"/>
</dbReference>
<evidence type="ECO:0000313" key="10">
    <source>
        <dbReference type="EMBL" id="EDK47471.1"/>
    </source>
</evidence>
<dbReference type="InterPro" id="IPR001965">
    <property type="entry name" value="Znf_PHD"/>
</dbReference>
<dbReference type="HOGENOM" id="CLU_001514_2_0_1"/>
<dbReference type="Pfam" id="PF00628">
    <property type="entry name" value="PHD"/>
    <property type="match status" value="1"/>
</dbReference>
<feature type="domain" description="GATA-type" evidence="7">
    <location>
        <begin position="1425"/>
        <end position="1449"/>
    </location>
</feature>
<feature type="domain" description="BAH" evidence="8">
    <location>
        <begin position="149"/>
        <end position="317"/>
    </location>
</feature>
<dbReference type="GeneID" id="5230282"/>
<dbReference type="STRING" id="379508.A5E7R3"/>
<dbReference type="InterPro" id="IPR017884">
    <property type="entry name" value="SANT_dom"/>
</dbReference>
<dbReference type="GO" id="GO:0036205">
    <property type="term" value="P:histone catabolic process"/>
    <property type="evidence" value="ECO:0007669"/>
    <property type="project" value="TreeGrafter"/>
</dbReference>
<dbReference type="InterPro" id="IPR029617">
    <property type="entry name" value="Snt2"/>
</dbReference>
<evidence type="ECO:0000256" key="4">
    <source>
        <dbReference type="PROSITE-ProRule" id="PRU00094"/>
    </source>
</evidence>
<dbReference type="InterPro" id="IPR009057">
    <property type="entry name" value="Homeodomain-like_sf"/>
</dbReference>
<dbReference type="SMART" id="SM00249">
    <property type="entry name" value="PHD"/>
    <property type="match status" value="3"/>
</dbReference>
<dbReference type="GO" id="GO:0043565">
    <property type="term" value="F:sequence-specific DNA binding"/>
    <property type="evidence" value="ECO:0007669"/>
    <property type="project" value="InterPro"/>
</dbReference>
<dbReference type="InParanoid" id="A5E7R3"/>
<evidence type="ECO:0000313" key="11">
    <source>
        <dbReference type="Proteomes" id="UP000001996"/>
    </source>
</evidence>
<dbReference type="PROSITE" id="PS51038">
    <property type="entry name" value="BAH"/>
    <property type="match status" value="1"/>
</dbReference>
<name>A5E7R3_LODEL</name>
<dbReference type="InterPro" id="IPR011011">
    <property type="entry name" value="Znf_FYVE_PHD"/>
</dbReference>
<protein>
    <submittedName>
        <fullName evidence="10">Uncharacterized protein</fullName>
    </submittedName>
</protein>
<dbReference type="KEGG" id="lel:PVL30_004409"/>
<dbReference type="PROSITE" id="PS50114">
    <property type="entry name" value="GATA_ZN_FINGER_2"/>
    <property type="match status" value="1"/>
</dbReference>
<dbReference type="Gene3D" id="1.10.10.60">
    <property type="entry name" value="Homeodomain-like"/>
    <property type="match status" value="1"/>
</dbReference>
<keyword evidence="5" id="KW-0175">Coiled coil</keyword>
<dbReference type="SUPFAM" id="SSF57903">
    <property type="entry name" value="FYVE/PHD zinc finger"/>
    <property type="match status" value="2"/>
</dbReference>
<dbReference type="PROSITE" id="PS51293">
    <property type="entry name" value="SANT"/>
    <property type="match status" value="1"/>
</dbReference>
<dbReference type="PANTHER" id="PTHR47672">
    <property type="entry name" value="E3 UBIQUITIN-PROTEIN LIGASE SNT2"/>
    <property type="match status" value="1"/>
</dbReference>
<keyword evidence="1" id="KW-0479">Metal-binding</keyword>
<evidence type="ECO:0000256" key="6">
    <source>
        <dbReference type="SAM" id="MobiDB-lite"/>
    </source>
</evidence>
<evidence type="ECO:0000259" key="8">
    <source>
        <dbReference type="PROSITE" id="PS51038"/>
    </source>
</evidence>
<dbReference type="FunCoup" id="A5E7R3">
    <property type="interactions" value="58"/>
</dbReference>
<dbReference type="Pfam" id="PF13832">
    <property type="entry name" value="zf-HC5HC2H_2"/>
    <property type="match status" value="1"/>
</dbReference>
<proteinExistence type="predicted"/>